<dbReference type="AlphaFoldDB" id="A0A9D4RAP4"/>
<evidence type="ECO:0000313" key="2">
    <source>
        <dbReference type="EMBL" id="KAH3860503.1"/>
    </source>
</evidence>
<reference evidence="2" key="1">
    <citation type="journal article" date="2019" name="bioRxiv">
        <title>The Genome of the Zebra Mussel, Dreissena polymorpha: A Resource for Invasive Species Research.</title>
        <authorList>
            <person name="McCartney M.A."/>
            <person name="Auch B."/>
            <person name="Kono T."/>
            <person name="Mallez S."/>
            <person name="Zhang Y."/>
            <person name="Obille A."/>
            <person name="Becker A."/>
            <person name="Abrahante J.E."/>
            <person name="Garbe J."/>
            <person name="Badalamenti J.P."/>
            <person name="Herman A."/>
            <person name="Mangelson H."/>
            <person name="Liachko I."/>
            <person name="Sullivan S."/>
            <person name="Sone E.D."/>
            <person name="Koren S."/>
            <person name="Silverstein K.A.T."/>
            <person name="Beckman K.B."/>
            <person name="Gohl D.M."/>
        </authorList>
    </citation>
    <scope>NUCLEOTIDE SEQUENCE</scope>
    <source>
        <strain evidence="2">Duluth1</strain>
        <tissue evidence="2">Whole animal</tissue>
    </source>
</reference>
<evidence type="ECO:0000313" key="3">
    <source>
        <dbReference type="Proteomes" id="UP000828390"/>
    </source>
</evidence>
<organism evidence="2 3">
    <name type="scientific">Dreissena polymorpha</name>
    <name type="common">Zebra mussel</name>
    <name type="synonym">Mytilus polymorpha</name>
    <dbReference type="NCBI Taxonomy" id="45954"/>
    <lineage>
        <taxon>Eukaryota</taxon>
        <taxon>Metazoa</taxon>
        <taxon>Spiralia</taxon>
        <taxon>Lophotrochozoa</taxon>
        <taxon>Mollusca</taxon>
        <taxon>Bivalvia</taxon>
        <taxon>Autobranchia</taxon>
        <taxon>Heteroconchia</taxon>
        <taxon>Euheterodonta</taxon>
        <taxon>Imparidentia</taxon>
        <taxon>Neoheterodontei</taxon>
        <taxon>Myida</taxon>
        <taxon>Dreissenoidea</taxon>
        <taxon>Dreissenidae</taxon>
        <taxon>Dreissena</taxon>
    </lineage>
</organism>
<dbReference type="InterPro" id="IPR050373">
    <property type="entry name" value="Fibrinogen_C-term_domain"/>
</dbReference>
<accession>A0A9D4RAP4</accession>
<feature type="domain" description="Fibrinogen C-terminal" evidence="1">
    <location>
        <begin position="154"/>
        <end position="328"/>
    </location>
</feature>
<gene>
    <name evidence="2" type="ORF">DPMN_023403</name>
</gene>
<name>A0A9D4RAP4_DREPO</name>
<dbReference type="InterPro" id="IPR002181">
    <property type="entry name" value="Fibrinogen_a/b/g_C_dom"/>
</dbReference>
<proteinExistence type="predicted"/>
<comment type="caution">
    <text evidence="2">The sequence shown here is derived from an EMBL/GenBank/DDBJ whole genome shotgun (WGS) entry which is preliminary data.</text>
</comment>
<dbReference type="Pfam" id="PF00147">
    <property type="entry name" value="Fibrinogen_C"/>
    <property type="match status" value="1"/>
</dbReference>
<dbReference type="PANTHER" id="PTHR19143">
    <property type="entry name" value="FIBRINOGEN/TENASCIN/ANGIOPOEITIN"/>
    <property type="match status" value="1"/>
</dbReference>
<dbReference type="Gene3D" id="3.90.215.10">
    <property type="entry name" value="Gamma Fibrinogen, chain A, domain 1"/>
    <property type="match status" value="1"/>
</dbReference>
<dbReference type="InterPro" id="IPR036056">
    <property type="entry name" value="Fibrinogen-like_C"/>
</dbReference>
<sequence length="365" mass="40774">MCVLVPLYSCFLENPGSSPPVTATTTSYQGYDGHCTCNVNVRDVPTSSLFPSSTSSATCTPDEAMKLKLQQLEAIVNNKIQDILTDNSALKQQVAALQQQVTQVQGISSELQCARATAVSIGNDVTNLLNHVLISNSTIQQRHCIPVIMFSVNGSNTSLPRDCLEVYARNHTRPGLYEVQPDQSPVTFKAWCEDGWTVLQRHIDNSVDFASKYWDDYLMGFSDPRNSNFWLGLEHMHYISAQNNYTLRINMTGYTGKQYWAQYEDFTVDSEVNNFSLTVSNYTGNYKDGFANSTGDFETGDHGHSNCIDKTSGGWWVVRCVPFDTNLNNMIPMTSQQTRICLRWAGRCMSSSVMKIIPTSSLSYL</sequence>
<dbReference type="GO" id="GO:0005615">
    <property type="term" value="C:extracellular space"/>
    <property type="evidence" value="ECO:0007669"/>
    <property type="project" value="TreeGrafter"/>
</dbReference>
<keyword evidence="3" id="KW-1185">Reference proteome</keyword>
<dbReference type="PROSITE" id="PS51406">
    <property type="entry name" value="FIBRINOGEN_C_2"/>
    <property type="match status" value="1"/>
</dbReference>
<dbReference type="SUPFAM" id="SSF56496">
    <property type="entry name" value="Fibrinogen C-terminal domain-like"/>
    <property type="match status" value="1"/>
</dbReference>
<protein>
    <recommendedName>
        <fullName evidence="1">Fibrinogen C-terminal domain-containing protein</fullName>
    </recommendedName>
</protein>
<reference evidence="2" key="2">
    <citation type="submission" date="2020-11" db="EMBL/GenBank/DDBJ databases">
        <authorList>
            <person name="McCartney M.A."/>
            <person name="Auch B."/>
            <person name="Kono T."/>
            <person name="Mallez S."/>
            <person name="Becker A."/>
            <person name="Gohl D.M."/>
            <person name="Silverstein K.A.T."/>
            <person name="Koren S."/>
            <person name="Bechman K.B."/>
            <person name="Herman A."/>
            <person name="Abrahante J.E."/>
            <person name="Garbe J."/>
        </authorList>
    </citation>
    <scope>NUCLEOTIDE SEQUENCE</scope>
    <source>
        <strain evidence="2">Duluth1</strain>
        <tissue evidence="2">Whole animal</tissue>
    </source>
</reference>
<evidence type="ECO:0000259" key="1">
    <source>
        <dbReference type="PROSITE" id="PS51406"/>
    </source>
</evidence>
<dbReference type="Proteomes" id="UP000828390">
    <property type="component" value="Unassembled WGS sequence"/>
</dbReference>
<dbReference type="EMBL" id="JAIWYP010000002">
    <property type="protein sequence ID" value="KAH3860503.1"/>
    <property type="molecule type" value="Genomic_DNA"/>
</dbReference>
<dbReference type="InterPro" id="IPR014716">
    <property type="entry name" value="Fibrinogen_a/b/g_C_1"/>
</dbReference>
<dbReference type="SMART" id="SM00186">
    <property type="entry name" value="FBG"/>
    <property type="match status" value="1"/>
</dbReference>